<gene>
    <name evidence="1" type="ORF">SEA_CORREA_33</name>
</gene>
<name>A0A222Z7Q0_9CAUD</name>
<organism evidence="1 2">
    <name type="scientific">Arthrobacter phage Correa</name>
    <dbReference type="NCBI Taxonomy" id="2024275"/>
    <lineage>
        <taxon>Viruses</taxon>
        <taxon>Duplodnaviria</taxon>
        <taxon>Heunggongvirae</taxon>
        <taxon>Uroviricota</taxon>
        <taxon>Caudoviricetes</taxon>
        <taxon>Mudcatvirus</taxon>
        <taxon>Mudcatvirus correa</taxon>
    </lineage>
</organism>
<dbReference type="Proteomes" id="UP000221630">
    <property type="component" value="Segment"/>
</dbReference>
<reference evidence="1 2" key="1">
    <citation type="submission" date="2017-06" db="EMBL/GenBank/DDBJ databases">
        <authorList>
            <person name="Correa A."/>
            <person name="Dunbar D."/>
            <person name="Schaff J.E."/>
            <person name="Dashiell C.L."/>
            <person name="Macialek J.A."/>
            <person name="Klyczek K."/>
            <person name="Bradley K.W."/>
            <person name="Asai D.J."/>
            <person name="Bowman C.A."/>
            <person name="Russell D.A."/>
            <person name="Pope W.H."/>
            <person name="Jacobs-Sera D."/>
            <person name="Hendrix R.W."/>
            <person name="Hatfull G.F."/>
        </authorList>
    </citation>
    <scope>NUCLEOTIDE SEQUENCE [LARGE SCALE GENOMIC DNA]</scope>
</reference>
<accession>A0A222Z7Q0</accession>
<evidence type="ECO:0000313" key="2">
    <source>
        <dbReference type="Proteomes" id="UP000221630"/>
    </source>
</evidence>
<protein>
    <submittedName>
        <fullName evidence="1">Uncharacterized protein</fullName>
    </submittedName>
</protein>
<keyword evidence="2" id="KW-1185">Reference proteome</keyword>
<proteinExistence type="predicted"/>
<dbReference type="EMBL" id="MF189171">
    <property type="protein sequence ID" value="ASR80094.1"/>
    <property type="molecule type" value="Genomic_DNA"/>
</dbReference>
<evidence type="ECO:0000313" key="1">
    <source>
        <dbReference type="EMBL" id="ASR80094.1"/>
    </source>
</evidence>
<sequence>MIIKEFKKFVREERPIGYRYLQLTKALAIKSAKVIPLMAIASIKKPSEKTMNKLDNFIKEGEAIIAEMDAMESSRLAEKEAYQIRIAELKAARRAKKGK</sequence>